<reference evidence="1 2" key="1">
    <citation type="journal article" date="2013" name="Genome Biol.">
        <title>Genome of Acanthamoeba castellanii highlights extensive lateral gene transfer and early evolution of tyrosine kinase signaling.</title>
        <authorList>
            <person name="Clarke M."/>
            <person name="Lohan A.J."/>
            <person name="Liu B."/>
            <person name="Lagkouvardos I."/>
            <person name="Roy S."/>
            <person name="Zafar N."/>
            <person name="Bertelli C."/>
            <person name="Schilde C."/>
            <person name="Kianianmomeni A."/>
            <person name="Burglin T.R."/>
            <person name="Frech C."/>
            <person name="Turcotte B."/>
            <person name="Kopec K.O."/>
            <person name="Synnott J.M."/>
            <person name="Choo C."/>
            <person name="Paponov I."/>
            <person name="Finkler A."/>
            <person name="Soon Heng Tan C."/>
            <person name="Hutchins A.P."/>
            <person name="Weinmeier T."/>
            <person name="Rattei T."/>
            <person name="Chu J.S."/>
            <person name="Gimenez G."/>
            <person name="Irimia M."/>
            <person name="Rigden D.J."/>
            <person name="Fitzpatrick D.A."/>
            <person name="Lorenzo-Morales J."/>
            <person name="Bateman A."/>
            <person name="Chiu C.H."/>
            <person name="Tang P."/>
            <person name="Hegemann P."/>
            <person name="Fromm H."/>
            <person name="Raoult D."/>
            <person name="Greub G."/>
            <person name="Miranda-Saavedra D."/>
            <person name="Chen N."/>
            <person name="Nash P."/>
            <person name="Ginger M.L."/>
            <person name="Horn M."/>
            <person name="Schaap P."/>
            <person name="Caler L."/>
            <person name="Loftus B."/>
        </authorList>
    </citation>
    <scope>NUCLEOTIDE SEQUENCE [LARGE SCALE GENOMIC DNA]</scope>
    <source>
        <strain evidence="1 2">Neff</strain>
    </source>
</reference>
<dbReference type="KEGG" id="acan:ACA1_162350"/>
<evidence type="ECO:0000313" key="2">
    <source>
        <dbReference type="Proteomes" id="UP000011083"/>
    </source>
</evidence>
<dbReference type="RefSeq" id="XP_004340079.1">
    <property type="nucleotide sequence ID" value="XM_004340031.1"/>
</dbReference>
<accession>L8GYK0</accession>
<dbReference type="EMBL" id="KB007961">
    <property type="protein sequence ID" value="ELR18060.1"/>
    <property type="molecule type" value="Genomic_DNA"/>
</dbReference>
<dbReference type="AlphaFoldDB" id="L8GYK0"/>
<gene>
    <name evidence="1" type="ORF">ACA1_162350</name>
</gene>
<dbReference type="VEuPathDB" id="AmoebaDB:ACA1_162350"/>
<name>L8GYK0_ACACF</name>
<dbReference type="InterPro" id="IPR036390">
    <property type="entry name" value="WH_DNA-bd_sf"/>
</dbReference>
<dbReference type="InterPro" id="IPR036388">
    <property type="entry name" value="WH-like_DNA-bd_sf"/>
</dbReference>
<protein>
    <submittedName>
        <fullName evidence="1">Uncharacterized protein</fullName>
    </submittedName>
</protein>
<dbReference type="Gene3D" id="1.10.10.10">
    <property type="entry name" value="Winged helix-like DNA-binding domain superfamily/Winged helix DNA-binding domain"/>
    <property type="match status" value="1"/>
</dbReference>
<dbReference type="SUPFAM" id="SSF46785">
    <property type="entry name" value="Winged helix' DNA-binding domain"/>
    <property type="match status" value="1"/>
</dbReference>
<sequence>MRDTLEFEKKGKSVTPTTLRQSLKYADVADAAGANPNPIKRAGDAILESGIEQLLASLQPDHIKQVCAVTHTFGGDLAQLREAIVAQYLASGGGSLARFIEECPAPLQSAFQRVLRLKKNARDPVAHQITTGIVLLGTHHYFRQLPNLLKKEWCRDLGLKVSGTAAELEERLMWATHTESYPDPAVEPPGSGSDGDQPLTWADKIESALQQHGGEATLTEIYCAIEAEFPQDIVDKPNWQPAIRSCLSTNTSKGRFAVEETADGRKWSLSQG</sequence>
<keyword evidence="2" id="KW-1185">Reference proteome</keyword>
<evidence type="ECO:0000313" key="1">
    <source>
        <dbReference type="EMBL" id="ELR18060.1"/>
    </source>
</evidence>
<organism evidence="1 2">
    <name type="scientific">Acanthamoeba castellanii (strain ATCC 30010 / Neff)</name>
    <dbReference type="NCBI Taxonomy" id="1257118"/>
    <lineage>
        <taxon>Eukaryota</taxon>
        <taxon>Amoebozoa</taxon>
        <taxon>Discosea</taxon>
        <taxon>Longamoebia</taxon>
        <taxon>Centramoebida</taxon>
        <taxon>Acanthamoebidae</taxon>
        <taxon>Acanthamoeba</taxon>
    </lineage>
</organism>
<dbReference type="Proteomes" id="UP000011083">
    <property type="component" value="Unassembled WGS sequence"/>
</dbReference>
<proteinExistence type="predicted"/>
<dbReference type="GeneID" id="14918822"/>